<dbReference type="AlphaFoldDB" id="A0A0M3ALL9"/>
<evidence type="ECO:0000313" key="1">
    <source>
        <dbReference type="EMBL" id="KKW90730.1"/>
    </source>
</evidence>
<dbReference type="Proteomes" id="UP000033874">
    <property type="component" value="Unassembled WGS sequence"/>
</dbReference>
<accession>A0A0M3ALL9</accession>
<gene>
    <name evidence="1" type="ORF">YP76_19480</name>
</gene>
<keyword evidence="2" id="KW-1185">Reference proteome</keyword>
<name>A0A0M3ALL9_9SPHN</name>
<comment type="caution">
    <text evidence="1">The sequence shown here is derived from an EMBL/GenBank/DDBJ whole genome shotgun (WGS) entry which is preliminary data.</text>
</comment>
<reference evidence="1 2" key="1">
    <citation type="submission" date="2015-04" db="EMBL/GenBank/DDBJ databases">
        <title>Genome sequence of aromatic hydrocarbons-degrading Sphingobium chungbukense DJ77.</title>
        <authorList>
            <person name="Kim Y.-C."/>
            <person name="Chae J.-C."/>
        </authorList>
    </citation>
    <scope>NUCLEOTIDE SEQUENCE [LARGE SCALE GENOMIC DNA]</scope>
    <source>
        <strain evidence="1 2">DJ77</strain>
    </source>
</reference>
<proteinExistence type="predicted"/>
<organism evidence="1 2">
    <name type="scientific">Sphingobium chungbukense</name>
    <dbReference type="NCBI Taxonomy" id="56193"/>
    <lineage>
        <taxon>Bacteria</taxon>
        <taxon>Pseudomonadati</taxon>
        <taxon>Pseudomonadota</taxon>
        <taxon>Alphaproteobacteria</taxon>
        <taxon>Sphingomonadales</taxon>
        <taxon>Sphingomonadaceae</taxon>
        <taxon>Sphingobium</taxon>
    </lineage>
</organism>
<protein>
    <submittedName>
        <fullName evidence="1">Uncharacterized protein</fullName>
    </submittedName>
</protein>
<dbReference type="RefSeq" id="WP_046765230.1">
    <property type="nucleotide sequence ID" value="NZ_LBIC01000009.1"/>
</dbReference>
<dbReference type="STRING" id="56193.YP76_19480"/>
<evidence type="ECO:0000313" key="2">
    <source>
        <dbReference type="Proteomes" id="UP000033874"/>
    </source>
</evidence>
<sequence length="114" mass="12616">MTHPILPAPFADLAPLAAHWARPSENERSEIRWSASPAEFKALYEAMMPRLDDILRLLSDHPASGMPEEVHDLFLLACAFAEASPHHELYGGSSAVPYSFDARRFVRTDGDAAL</sequence>
<dbReference type="EMBL" id="LBIC01000009">
    <property type="protein sequence ID" value="KKW90730.1"/>
    <property type="molecule type" value="Genomic_DNA"/>
</dbReference>
<dbReference type="PATRIC" id="fig|56193.3.peg.4099"/>